<evidence type="ECO:0000313" key="3">
    <source>
        <dbReference type="Proteomes" id="UP000053127"/>
    </source>
</evidence>
<organism evidence="2 3">
    <name type="scientific">Streptomyces yokosukanensis</name>
    <dbReference type="NCBI Taxonomy" id="67386"/>
    <lineage>
        <taxon>Bacteria</taxon>
        <taxon>Bacillati</taxon>
        <taxon>Actinomycetota</taxon>
        <taxon>Actinomycetes</taxon>
        <taxon>Kitasatosporales</taxon>
        <taxon>Streptomycetaceae</taxon>
        <taxon>Streptomyces</taxon>
    </lineage>
</organism>
<dbReference type="AlphaFoldDB" id="A0A101NUH9"/>
<keyword evidence="3" id="KW-1185">Reference proteome</keyword>
<dbReference type="STRING" id="67386.AQI95_38475"/>
<sequence length="118" mass="12302">MACSMWSEIPPSTRTRLNPPPAPITSRIIAIARAADRQEALTSSRLRPIRGLNAQIATASVSSRAMGVGRVRCAGDREPCRRGSAGQGPGRMVCAVLAPAGPPPRDWRTGACEGALAG</sequence>
<protein>
    <submittedName>
        <fullName evidence="2">Uncharacterized protein</fullName>
    </submittedName>
</protein>
<dbReference type="EMBL" id="LMWN01000062">
    <property type="protein sequence ID" value="KUM99609.1"/>
    <property type="molecule type" value="Genomic_DNA"/>
</dbReference>
<dbReference type="Proteomes" id="UP000053127">
    <property type="component" value="Unassembled WGS sequence"/>
</dbReference>
<reference evidence="2 3" key="1">
    <citation type="submission" date="2015-10" db="EMBL/GenBank/DDBJ databases">
        <title>Draft genome sequence of Streptomyces yokosukanensis DSM 40224, type strain for the species Streptomyces yokosukanensis.</title>
        <authorList>
            <person name="Ruckert C."/>
            <person name="Winkler A."/>
            <person name="Kalinowski J."/>
            <person name="Kampfer P."/>
            <person name="Glaeser S."/>
        </authorList>
    </citation>
    <scope>NUCLEOTIDE SEQUENCE [LARGE SCALE GENOMIC DNA]</scope>
    <source>
        <strain evidence="2 3">DSM 40224</strain>
    </source>
</reference>
<accession>A0A101NUH9</accession>
<comment type="caution">
    <text evidence="2">The sequence shown here is derived from an EMBL/GenBank/DDBJ whole genome shotgun (WGS) entry which is preliminary data.</text>
</comment>
<feature type="region of interest" description="Disordered" evidence="1">
    <location>
        <begin position="1"/>
        <end position="23"/>
    </location>
</feature>
<evidence type="ECO:0000256" key="1">
    <source>
        <dbReference type="SAM" id="MobiDB-lite"/>
    </source>
</evidence>
<proteinExistence type="predicted"/>
<evidence type="ECO:0000313" key="2">
    <source>
        <dbReference type="EMBL" id="KUM99609.1"/>
    </source>
</evidence>
<name>A0A101NUH9_9ACTN</name>
<gene>
    <name evidence="2" type="ORF">AQI95_38475</name>
</gene>